<feature type="domain" description="RES" evidence="1">
    <location>
        <begin position="17"/>
        <end position="145"/>
    </location>
</feature>
<sequence length="159" mass="18443">MVLWRISTQTKKYKADDISGKGAQLVGGRWNQVGTPMLYCAQHISIACLETMAHLNAELLWMDRYLVRVEVPDGLARHFTFPQNADPPLRWHANPYEEKSSRFGTDWINEGKSLGIILPSSFIQEENIVCLNPFHPRYLDVKATVVRKWQYDERIVRIE</sequence>
<dbReference type="STRING" id="1938817.SAMN06296008_108110"/>
<evidence type="ECO:0000313" key="3">
    <source>
        <dbReference type="Proteomes" id="UP000192708"/>
    </source>
</evidence>
<evidence type="ECO:0000259" key="1">
    <source>
        <dbReference type="SMART" id="SM00953"/>
    </source>
</evidence>
<gene>
    <name evidence="2" type="ORF">SAMN06296008_108110</name>
</gene>
<protein>
    <submittedName>
        <fullName evidence="2">RES domain-containing protein</fullName>
    </submittedName>
</protein>
<name>A0A1W2AER2_9BURK</name>
<dbReference type="RefSeq" id="WP_084283756.1">
    <property type="nucleotide sequence ID" value="NZ_FWXJ01000008.1"/>
</dbReference>
<reference evidence="2 3" key="1">
    <citation type="submission" date="2017-04" db="EMBL/GenBank/DDBJ databases">
        <authorList>
            <person name="Afonso C.L."/>
            <person name="Miller P.J."/>
            <person name="Scott M.A."/>
            <person name="Spackman E."/>
            <person name="Goraichik I."/>
            <person name="Dimitrov K.M."/>
            <person name="Suarez D.L."/>
            <person name="Swayne D.E."/>
        </authorList>
    </citation>
    <scope>NUCLEOTIDE SEQUENCE [LARGE SCALE GENOMIC DNA]</scope>
    <source>
        <strain evidence="2 3">VK13</strain>
    </source>
</reference>
<evidence type="ECO:0000313" key="2">
    <source>
        <dbReference type="EMBL" id="SMC59177.1"/>
    </source>
</evidence>
<dbReference type="OrthoDB" id="9789501at2"/>
<keyword evidence="3" id="KW-1185">Reference proteome</keyword>
<dbReference type="SMART" id="SM00953">
    <property type="entry name" value="RES"/>
    <property type="match status" value="1"/>
</dbReference>
<dbReference type="Proteomes" id="UP000192708">
    <property type="component" value="Unassembled WGS sequence"/>
</dbReference>
<dbReference type="Pfam" id="PF08808">
    <property type="entry name" value="RES"/>
    <property type="match status" value="1"/>
</dbReference>
<dbReference type="EMBL" id="FWXJ01000008">
    <property type="protein sequence ID" value="SMC59177.1"/>
    <property type="molecule type" value="Genomic_DNA"/>
</dbReference>
<proteinExistence type="predicted"/>
<dbReference type="AlphaFoldDB" id="A0A1W2AER2"/>
<organism evidence="2 3">
    <name type="scientific">Polynucleobacter kasalickyi</name>
    <dbReference type="NCBI Taxonomy" id="1938817"/>
    <lineage>
        <taxon>Bacteria</taxon>
        <taxon>Pseudomonadati</taxon>
        <taxon>Pseudomonadota</taxon>
        <taxon>Betaproteobacteria</taxon>
        <taxon>Burkholderiales</taxon>
        <taxon>Burkholderiaceae</taxon>
        <taxon>Polynucleobacter</taxon>
    </lineage>
</organism>
<accession>A0A1W2AER2</accession>
<dbReference type="InterPro" id="IPR014914">
    <property type="entry name" value="RES_dom"/>
</dbReference>